<keyword evidence="3" id="KW-0804">Transcription</keyword>
<evidence type="ECO:0000256" key="3">
    <source>
        <dbReference type="ARBA" id="ARBA00023163"/>
    </source>
</evidence>
<dbReference type="SUPFAM" id="SSF46689">
    <property type="entry name" value="Homeodomain-like"/>
    <property type="match status" value="1"/>
</dbReference>
<organism evidence="5 6">
    <name type="scientific">Dyadobacter sandarakinus</name>
    <dbReference type="NCBI Taxonomy" id="2747268"/>
    <lineage>
        <taxon>Bacteria</taxon>
        <taxon>Pseudomonadati</taxon>
        <taxon>Bacteroidota</taxon>
        <taxon>Cytophagia</taxon>
        <taxon>Cytophagales</taxon>
        <taxon>Spirosomataceae</taxon>
        <taxon>Dyadobacter</taxon>
    </lineage>
</organism>
<sequence>MNTPERLHPLQYACYHARSRAGEQFIPDHAIGLVISGSFVVNDGLETQVFREGELYFCRRNHLSKYDKRPPENGEFRSVAVFFTEEMLRRYSLELGYQPAGHSNAGTFTRLPSPSVLGNYMASLRAYEGLLSQPGTSELLALKQKEALLLLLQAAPELKNVLFDFSDPGKIDLEAFMNKHYQFNVELKRFAYLTGRSLSTFKRDFEKIFHQTPGRWLLHKRLEEAHYMIREQHRSASDVYLDVGFEDLSHFSFAFKKQFGVAPSVAAD</sequence>
<evidence type="ECO:0000313" key="6">
    <source>
        <dbReference type="Proteomes" id="UP000612680"/>
    </source>
</evidence>
<evidence type="ECO:0000259" key="4">
    <source>
        <dbReference type="PROSITE" id="PS01124"/>
    </source>
</evidence>
<dbReference type="SMART" id="SM00342">
    <property type="entry name" value="HTH_ARAC"/>
    <property type="match status" value="1"/>
</dbReference>
<dbReference type="Pfam" id="PF22200">
    <property type="entry name" value="ExsA_N"/>
    <property type="match status" value="1"/>
</dbReference>
<dbReference type="InterPro" id="IPR054015">
    <property type="entry name" value="ExsA-like_N"/>
</dbReference>
<dbReference type="Pfam" id="PF12833">
    <property type="entry name" value="HTH_18"/>
    <property type="match status" value="1"/>
</dbReference>
<protein>
    <submittedName>
        <fullName evidence="5">Helix-turn-helix transcriptional regulator</fullName>
    </submittedName>
</protein>
<accession>A0ABX7I463</accession>
<name>A0ABX7I463_9BACT</name>
<dbReference type="InterPro" id="IPR018060">
    <property type="entry name" value="HTH_AraC"/>
</dbReference>
<dbReference type="PROSITE" id="PS01124">
    <property type="entry name" value="HTH_ARAC_FAMILY_2"/>
    <property type="match status" value="1"/>
</dbReference>
<dbReference type="EMBL" id="CP056775">
    <property type="protein sequence ID" value="QRR00565.1"/>
    <property type="molecule type" value="Genomic_DNA"/>
</dbReference>
<dbReference type="Proteomes" id="UP000612680">
    <property type="component" value="Chromosome"/>
</dbReference>
<dbReference type="InterPro" id="IPR009057">
    <property type="entry name" value="Homeodomain-like_sf"/>
</dbReference>
<gene>
    <name evidence="5" type="ORF">HWI92_06420</name>
</gene>
<dbReference type="Gene3D" id="1.10.10.60">
    <property type="entry name" value="Homeodomain-like"/>
    <property type="match status" value="1"/>
</dbReference>
<dbReference type="RefSeq" id="WP_204661751.1">
    <property type="nucleotide sequence ID" value="NZ_CP056775.1"/>
</dbReference>
<feature type="domain" description="HTH araC/xylS-type" evidence="4">
    <location>
        <begin position="171"/>
        <end position="268"/>
    </location>
</feature>
<keyword evidence="1" id="KW-0805">Transcription regulation</keyword>
<evidence type="ECO:0000256" key="2">
    <source>
        <dbReference type="ARBA" id="ARBA00023125"/>
    </source>
</evidence>
<proteinExistence type="predicted"/>
<reference evidence="5 6" key="1">
    <citation type="submission" date="2020-06" db="EMBL/GenBank/DDBJ databases">
        <title>Dyadobacter sandarakinus sp. nov., isolated from the soil of the Arctic Yellow River Station.</title>
        <authorList>
            <person name="Zhang Y."/>
            <person name="Peng F."/>
        </authorList>
    </citation>
    <scope>NUCLEOTIDE SEQUENCE [LARGE SCALE GENOMIC DNA]</scope>
    <source>
        <strain evidence="5 6">Q3-56</strain>
    </source>
</reference>
<dbReference type="PANTHER" id="PTHR46796:SF13">
    <property type="entry name" value="HTH-TYPE TRANSCRIPTIONAL ACTIVATOR RHAS"/>
    <property type="match status" value="1"/>
</dbReference>
<evidence type="ECO:0000256" key="1">
    <source>
        <dbReference type="ARBA" id="ARBA00023015"/>
    </source>
</evidence>
<keyword evidence="6" id="KW-1185">Reference proteome</keyword>
<keyword evidence="2" id="KW-0238">DNA-binding</keyword>
<evidence type="ECO:0000313" key="5">
    <source>
        <dbReference type="EMBL" id="QRR00565.1"/>
    </source>
</evidence>
<dbReference type="PANTHER" id="PTHR46796">
    <property type="entry name" value="HTH-TYPE TRANSCRIPTIONAL ACTIVATOR RHAS-RELATED"/>
    <property type="match status" value="1"/>
</dbReference>
<dbReference type="InterPro" id="IPR050204">
    <property type="entry name" value="AraC_XylS_family_regulators"/>
</dbReference>